<keyword evidence="10" id="KW-1185">Reference proteome</keyword>
<keyword evidence="1" id="KW-0963">Cytoplasm</keyword>
<evidence type="ECO:0000256" key="7">
    <source>
        <dbReference type="ARBA" id="ARBA00023163"/>
    </source>
</evidence>
<evidence type="ECO:0000256" key="5">
    <source>
        <dbReference type="ARBA" id="ARBA00023157"/>
    </source>
</evidence>
<dbReference type="GO" id="GO:0045893">
    <property type="term" value="P:positive regulation of DNA-templated transcription"/>
    <property type="evidence" value="ECO:0007669"/>
    <property type="project" value="InterPro"/>
</dbReference>
<keyword evidence="7" id="KW-0804">Transcription</keyword>
<dbReference type="AlphaFoldDB" id="A0A1G5SER7"/>
<dbReference type="Pfam" id="PF05247">
    <property type="entry name" value="FlhD"/>
    <property type="match status" value="1"/>
</dbReference>
<dbReference type="OrthoDB" id="9342804at2"/>
<dbReference type="GO" id="GO:0003677">
    <property type="term" value="F:DNA binding"/>
    <property type="evidence" value="ECO:0007669"/>
    <property type="project" value="UniProtKB-KW"/>
</dbReference>
<evidence type="ECO:0000256" key="6">
    <source>
        <dbReference type="ARBA" id="ARBA00023159"/>
    </source>
</evidence>
<keyword evidence="4" id="KW-0238">DNA-binding</keyword>
<accession>A0A1G5SER7</accession>
<dbReference type="InterPro" id="IPR023559">
    <property type="entry name" value="Flagellar_FlhD"/>
</dbReference>
<protein>
    <submittedName>
        <fullName evidence="9">Uncharacterized protein</fullName>
    </submittedName>
</protein>
<keyword evidence="3" id="KW-0805">Transcription regulation</keyword>
<proteinExistence type="predicted"/>
<evidence type="ECO:0000256" key="1">
    <source>
        <dbReference type="ARBA" id="ARBA00022490"/>
    </source>
</evidence>
<keyword evidence="2" id="KW-1005">Bacterial flagellum biogenesis</keyword>
<reference evidence="9 10" key="1">
    <citation type="submission" date="2016-10" db="EMBL/GenBank/DDBJ databases">
        <authorList>
            <person name="de Groot N.N."/>
        </authorList>
    </citation>
    <scope>NUCLEOTIDE SEQUENCE [LARGE SCALE GENOMIC DNA]</scope>
    <source>
        <strain evidence="9">1</strain>
    </source>
</reference>
<dbReference type="InterPro" id="IPR036194">
    <property type="entry name" value="FlhD_sf"/>
</dbReference>
<keyword evidence="6" id="KW-0010">Activator</keyword>
<dbReference type="EMBL" id="FMWO01000040">
    <property type="protein sequence ID" value="SCZ85041.1"/>
    <property type="molecule type" value="Genomic_DNA"/>
</dbReference>
<dbReference type="RefSeq" id="WP_090284990.1">
    <property type="nucleotide sequence ID" value="NZ_FMWO01000040.1"/>
</dbReference>
<evidence type="ECO:0000256" key="2">
    <source>
        <dbReference type="ARBA" id="ARBA00022795"/>
    </source>
</evidence>
<dbReference type="Gene3D" id="1.10.4000.10">
    <property type="entry name" value="Flagellar transcriptional activator FlhD"/>
    <property type="match status" value="1"/>
</dbReference>
<evidence type="ECO:0000313" key="10">
    <source>
        <dbReference type="Proteomes" id="UP000198729"/>
    </source>
</evidence>
<name>A0A1G5SER7_9PROT</name>
<dbReference type="GO" id="GO:0044780">
    <property type="term" value="P:bacterial-type flagellum assembly"/>
    <property type="evidence" value="ECO:0007669"/>
    <property type="project" value="InterPro"/>
</dbReference>
<sequence length="94" mass="10931">MNEIHSINFRYLLIVKEMSNNTESGELAMGVSSNLLKIISQMSYEQIEELAKYSGVSLLGFRLREEEIEKFIKMTNAFKTNYILSIQETREIEC</sequence>
<evidence type="ECO:0000313" key="9">
    <source>
        <dbReference type="EMBL" id="SCZ85041.1"/>
    </source>
</evidence>
<evidence type="ECO:0000256" key="8">
    <source>
        <dbReference type="ARBA" id="ARBA00025431"/>
    </source>
</evidence>
<evidence type="ECO:0000256" key="4">
    <source>
        <dbReference type="ARBA" id="ARBA00023125"/>
    </source>
</evidence>
<dbReference type="SUPFAM" id="SSF63592">
    <property type="entry name" value="Flagellar transcriptional activator FlhD"/>
    <property type="match status" value="1"/>
</dbReference>
<evidence type="ECO:0000256" key="3">
    <source>
        <dbReference type="ARBA" id="ARBA00023015"/>
    </source>
</evidence>
<dbReference type="Proteomes" id="UP000198729">
    <property type="component" value="Unassembled WGS sequence"/>
</dbReference>
<gene>
    <name evidence="9" type="ORF">NSMM_330061</name>
</gene>
<organism evidence="9 10">
    <name type="scientific">Nitrosomonas mobilis</name>
    <dbReference type="NCBI Taxonomy" id="51642"/>
    <lineage>
        <taxon>Bacteria</taxon>
        <taxon>Pseudomonadati</taxon>
        <taxon>Pseudomonadota</taxon>
        <taxon>Betaproteobacteria</taxon>
        <taxon>Nitrosomonadales</taxon>
        <taxon>Nitrosomonadaceae</taxon>
        <taxon>Nitrosomonas</taxon>
    </lineage>
</organism>
<keyword evidence="5" id="KW-1015">Disulfide bond</keyword>
<comment type="function">
    <text evidence="8">Functions in complex with FlhC as a master transcriptional regulator that regulates transcription of several flagellar and non-flagellar operons by binding to their promoter region. Activates expression of class 2 flagellar genes, including fliA, which is a flagellum-specific sigma factor that turns on the class 3 genes. Also regulates genes whose products function in a variety of physiological pathways.</text>
</comment>